<dbReference type="AlphaFoldDB" id="A0A3B0RE82"/>
<organism evidence="1">
    <name type="scientific">hydrothermal vent metagenome</name>
    <dbReference type="NCBI Taxonomy" id="652676"/>
    <lineage>
        <taxon>unclassified sequences</taxon>
        <taxon>metagenomes</taxon>
        <taxon>ecological metagenomes</taxon>
    </lineage>
</organism>
<gene>
    <name evidence="1" type="ORF">MNBD_ALPHA08-1954</name>
</gene>
<protein>
    <submittedName>
        <fullName evidence="1">Uncharacterized protein</fullName>
    </submittedName>
</protein>
<dbReference type="EMBL" id="UOEC01000002">
    <property type="protein sequence ID" value="VAV86378.1"/>
    <property type="molecule type" value="Genomic_DNA"/>
</dbReference>
<accession>A0A3B0RE82</accession>
<reference evidence="1" key="1">
    <citation type="submission" date="2018-06" db="EMBL/GenBank/DDBJ databases">
        <authorList>
            <person name="Zhirakovskaya E."/>
        </authorList>
    </citation>
    <scope>NUCLEOTIDE SEQUENCE</scope>
</reference>
<proteinExistence type="predicted"/>
<name>A0A3B0RE82_9ZZZZ</name>
<sequence>MKIHCDACKMECDIVADGPTDLRAAMPKGWIPRRIDGRVYNLCDVCGNIAHFVGGLSAYLQDRLGLPNHVEFDHPEENDLSFWTPRLPEYSAVKEALKDK</sequence>
<evidence type="ECO:0000313" key="1">
    <source>
        <dbReference type="EMBL" id="VAV86378.1"/>
    </source>
</evidence>